<feature type="transmembrane region" description="Helical" evidence="1">
    <location>
        <begin position="165"/>
        <end position="189"/>
    </location>
</feature>
<dbReference type="AlphaFoldDB" id="A0A1B0ZGN8"/>
<dbReference type="Proteomes" id="UP000092596">
    <property type="component" value="Chromosome"/>
</dbReference>
<dbReference type="KEGG" id="dva:DAD186_06100"/>
<name>A0A1B0ZGN8_9MICO</name>
<evidence type="ECO:0008006" key="4">
    <source>
        <dbReference type="Google" id="ProtNLM"/>
    </source>
</evidence>
<accession>A0A1B0ZGN8</accession>
<evidence type="ECO:0000256" key="1">
    <source>
        <dbReference type="SAM" id="Phobius"/>
    </source>
</evidence>
<feature type="transmembrane region" description="Helical" evidence="1">
    <location>
        <begin position="6"/>
        <end position="27"/>
    </location>
</feature>
<organism evidence="2 3">
    <name type="scientific">Dermabacter vaginalis</name>
    <dbReference type="NCBI Taxonomy" id="1630135"/>
    <lineage>
        <taxon>Bacteria</taxon>
        <taxon>Bacillati</taxon>
        <taxon>Actinomycetota</taxon>
        <taxon>Actinomycetes</taxon>
        <taxon>Micrococcales</taxon>
        <taxon>Dermabacteraceae</taxon>
        <taxon>Dermabacter</taxon>
    </lineage>
</organism>
<keyword evidence="1" id="KW-1133">Transmembrane helix</keyword>
<gene>
    <name evidence="2" type="ORF">DAD186_06100</name>
</gene>
<feature type="transmembrane region" description="Helical" evidence="1">
    <location>
        <begin position="201"/>
        <end position="218"/>
    </location>
</feature>
<dbReference type="STRING" id="1630135.DAD186_06100"/>
<feature type="transmembrane region" description="Helical" evidence="1">
    <location>
        <begin position="290"/>
        <end position="308"/>
    </location>
</feature>
<protein>
    <recommendedName>
        <fullName evidence="4">DUF979 domain-containing protein</fullName>
    </recommendedName>
</protein>
<feature type="transmembrane region" description="Helical" evidence="1">
    <location>
        <begin position="246"/>
        <end position="269"/>
    </location>
</feature>
<sequence length="309" mass="31920">MTPDIVIGEFFFILVGVIFAITGGLCGKDAALKNRIPAATFWFILAFAFIAGPWVPAWLIGICVIALATITAVWGVKPAAVDRPDPAHVEERASKLGYKVFIPALSLAVFALVAATVYQKLEMPTYLAVGTGAVLATVVGLIVTKAPAKFVAIDGARLTMDVGPVGILPQLLAALGAVFTAAGVGEVIANTVAKVIPAHNPLIGVIAYCVGMALFTVIMGNGFAAFSVITVGIGIPFVVAQGGNPIVVAALGLTAGYCGTLLTPMAANFNVVPAVLLEMKDKYGVIKSQAVTATLLLLVHIVLMYTLAF</sequence>
<dbReference type="PATRIC" id="fig|1630135.4.peg.608"/>
<feature type="transmembrane region" description="Helical" evidence="1">
    <location>
        <begin position="34"/>
        <end position="51"/>
    </location>
</feature>
<feature type="transmembrane region" description="Helical" evidence="1">
    <location>
        <begin position="223"/>
        <end position="240"/>
    </location>
</feature>
<keyword evidence="1" id="KW-0472">Membrane</keyword>
<feature type="transmembrane region" description="Helical" evidence="1">
    <location>
        <begin position="96"/>
        <end position="118"/>
    </location>
</feature>
<feature type="transmembrane region" description="Helical" evidence="1">
    <location>
        <begin position="124"/>
        <end position="144"/>
    </location>
</feature>
<reference evidence="2 3" key="1">
    <citation type="submission" date="2015-06" db="EMBL/GenBank/DDBJ databases">
        <title>Investigation of pathophysiology for high-risk pregnancy and development of treatment modality based on it.</title>
        <authorList>
            <person name="Kim B.-C."/>
            <person name="Lim S."/>
        </authorList>
    </citation>
    <scope>NUCLEOTIDE SEQUENCE [LARGE SCALE GENOMIC DNA]</scope>
    <source>
        <strain evidence="2 3">AD1-86</strain>
    </source>
</reference>
<dbReference type="RefSeq" id="WP_065247440.1">
    <property type="nucleotide sequence ID" value="NZ_CP012117.1"/>
</dbReference>
<evidence type="ECO:0000313" key="3">
    <source>
        <dbReference type="Proteomes" id="UP000092596"/>
    </source>
</evidence>
<dbReference type="EMBL" id="CP012117">
    <property type="protein sequence ID" value="ANP27165.1"/>
    <property type="molecule type" value="Genomic_DNA"/>
</dbReference>
<keyword evidence="1" id="KW-0812">Transmembrane</keyword>
<evidence type="ECO:0000313" key="2">
    <source>
        <dbReference type="EMBL" id="ANP27165.1"/>
    </source>
</evidence>
<dbReference type="InterPro" id="IPR009323">
    <property type="entry name" value="DUF979"/>
</dbReference>
<dbReference type="Pfam" id="PF06166">
    <property type="entry name" value="DUF979"/>
    <property type="match status" value="1"/>
</dbReference>
<proteinExistence type="predicted"/>